<gene>
    <name evidence="9" type="primary">betA_1</name>
    <name evidence="9" type="ORF">LMG32289_02474</name>
</gene>
<sequence>MKLNHLCADDIVVNRVGHRHPEVAEQDEPQDRSASVPADYDVIVCGAGSSGSVIARRLSDDPTVRVLLLEAGGSNLVPSVQQAALWPRNLGSATDWGFMSEPDAHLEGRSLPLSMGKALGGGSSINVMVWARGHRSDWQRFAQAADDDAWGYASVLDIYRRIENWLGAPDPLRGTDGLVAVATPHDPHPVARAMVQAAGELGLPVFDSPNGVMMEHGEGCAISDTRSLGGLRLGLFDSYVRPVLERQNLTVITHAHVRRVLFEGTRAVGVEVSCRDAVLHFRAREQVVLSAGAVNTPCILMRSGIGNGDALATHGIGVRRHLPGVGENLQDHTCFGVVWECKDAEPPRGSGSEATLYASSEIGDQRGDQRGQRRGDDPGYDGPDILMCQLEFPIGTPEAGAAGLPQHGWTMAAGLARPRSRGRVQLRAADPSAVPRITMNALSDPDDWRVARAAVTLARRIGAAGAFTGINTRECLPGAVDDAGLDVFLRRAAMPFYHLCGTAKMGHDEMAVVDGQLAVRGVSGLMVADASIMPTITTGNTMAPCVIIGERAADLLARALAGHR</sequence>
<evidence type="ECO:0000256" key="2">
    <source>
        <dbReference type="ARBA" id="ARBA00010790"/>
    </source>
</evidence>
<evidence type="ECO:0000259" key="7">
    <source>
        <dbReference type="PROSITE" id="PS00623"/>
    </source>
</evidence>
<evidence type="ECO:0000256" key="6">
    <source>
        <dbReference type="SAM" id="MobiDB-lite"/>
    </source>
</evidence>
<keyword evidence="3 5" id="KW-0285">Flavoprotein</keyword>
<keyword evidence="4 5" id="KW-0274">FAD</keyword>
<accession>A0ABM8WW57</accession>
<proteinExistence type="inferred from homology"/>
<evidence type="ECO:0000313" key="9">
    <source>
        <dbReference type="EMBL" id="CAG9171755.1"/>
    </source>
</evidence>
<dbReference type="GO" id="GO:0008812">
    <property type="term" value="F:choline dehydrogenase activity"/>
    <property type="evidence" value="ECO:0007669"/>
    <property type="project" value="UniProtKB-EC"/>
</dbReference>
<dbReference type="PANTHER" id="PTHR11552:SF147">
    <property type="entry name" value="CHOLINE DEHYDROGENASE, MITOCHONDRIAL"/>
    <property type="match status" value="1"/>
</dbReference>
<dbReference type="EMBL" id="CAJZAG010000004">
    <property type="protein sequence ID" value="CAG9171755.1"/>
    <property type="molecule type" value="Genomic_DNA"/>
</dbReference>
<evidence type="ECO:0000313" key="10">
    <source>
        <dbReference type="Proteomes" id="UP000706525"/>
    </source>
</evidence>
<feature type="compositionally biased region" description="Basic and acidic residues" evidence="6">
    <location>
        <begin position="363"/>
        <end position="377"/>
    </location>
</feature>
<feature type="domain" description="Glucose-methanol-choline oxidoreductase N-terminal" evidence="8">
    <location>
        <begin position="292"/>
        <end position="306"/>
    </location>
</feature>
<dbReference type="PROSITE" id="PS00623">
    <property type="entry name" value="GMC_OXRED_1"/>
    <property type="match status" value="1"/>
</dbReference>
<dbReference type="PIRSF" id="PIRSF000137">
    <property type="entry name" value="Alcohol_oxidase"/>
    <property type="match status" value="1"/>
</dbReference>
<keyword evidence="10" id="KW-1185">Reference proteome</keyword>
<dbReference type="Proteomes" id="UP000706525">
    <property type="component" value="Unassembled WGS sequence"/>
</dbReference>
<evidence type="ECO:0000256" key="5">
    <source>
        <dbReference type="RuleBase" id="RU003968"/>
    </source>
</evidence>
<organism evidence="9 10">
    <name type="scientific">Cupriavidus pampae</name>
    <dbReference type="NCBI Taxonomy" id="659251"/>
    <lineage>
        <taxon>Bacteria</taxon>
        <taxon>Pseudomonadati</taxon>
        <taxon>Pseudomonadota</taxon>
        <taxon>Betaproteobacteria</taxon>
        <taxon>Burkholderiales</taxon>
        <taxon>Burkholderiaceae</taxon>
        <taxon>Cupriavidus</taxon>
    </lineage>
</organism>
<protein>
    <submittedName>
        <fullName evidence="9">Oxygen-dependent choline dehydrogenase</fullName>
        <ecNumber evidence="9">1.1.99.1</ecNumber>
    </submittedName>
</protein>
<comment type="similarity">
    <text evidence="2 5">Belongs to the GMC oxidoreductase family.</text>
</comment>
<reference evidence="9 10" key="1">
    <citation type="submission" date="2021-08" db="EMBL/GenBank/DDBJ databases">
        <authorList>
            <person name="Peeters C."/>
        </authorList>
    </citation>
    <scope>NUCLEOTIDE SEQUENCE [LARGE SCALE GENOMIC DNA]</scope>
    <source>
        <strain evidence="9 10">LMG 32289</strain>
    </source>
</reference>
<dbReference type="RefSeq" id="WP_223988436.1">
    <property type="nucleotide sequence ID" value="NZ_CAJZAG010000004.1"/>
</dbReference>
<dbReference type="EC" id="1.1.99.1" evidence="9"/>
<feature type="region of interest" description="Disordered" evidence="6">
    <location>
        <begin position="346"/>
        <end position="380"/>
    </location>
</feature>
<evidence type="ECO:0000256" key="4">
    <source>
        <dbReference type="ARBA" id="ARBA00022827"/>
    </source>
</evidence>
<dbReference type="Gene3D" id="3.50.50.60">
    <property type="entry name" value="FAD/NAD(P)-binding domain"/>
    <property type="match status" value="1"/>
</dbReference>
<dbReference type="SUPFAM" id="SSF51905">
    <property type="entry name" value="FAD/NAD(P)-binding domain"/>
    <property type="match status" value="1"/>
</dbReference>
<dbReference type="Pfam" id="PF05199">
    <property type="entry name" value="GMC_oxred_C"/>
    <property type="match status" value="1"/>
</dbReference>
<evidence type="ECO:0000259" key="8">
    <source>
        <dbReference type="PROSITE" id="PS00624"/>
    </source>
</evidence>
<dbReference type="InterPro" id="IPR012132">
    <property type="entry name" value="GMC_OxRdtase"/>
</dbReference>
<dbReference type="InterPro" id="IPR000172">
    <property type="entry name" value="GMC_OxRdtase_N"/>
</dbReference>
<keyword evidence="9" id="KW-0560">Oxidoreductase</keyword>
<dbReference type="SUPFAM" id="SSF54373">
    <property type="entry name" value="FAD-linked reductases, C-terminal domain"/>
    <property type="match status" value="1"/>
</dbReference>
<dbReference type="PANTHER" id="PTHR11552">
    <property type="entry name" value="GLUCOSE-METHANOL-CHOLINE GMC OXIDOREDUCTASE"/>
    <property type="match status" value="1"/>
</dbReference>
<comment type="caution">
    <text evidence="9">The sequence shown here is derived from an EMBL/GenBank/DDBJ whole genome shotgun (WGS) entry which is preliminary data.</text>
</comment>
<dbReference type="InterPro" id="IPR036188">
    <property type="entry name" value="FAD/NAD-bd_sf"/>
</dbReference>
<dbReference type="PROSITE" id="PS00624">
    <property type="entry name" value="GMC_OXRED_2"/>
    <property type="match status" value="1"/>
</dbReference>
<evidence type="ECO:0000256" key="3">
    <source>
        <dbReference type="ARBA" id="ARBA00022630"/>
    </source>
</evidence>
<evidence type="ECO:0000256" key="1">
    <source>
        <dbReference type="ARBA" id="ARBA00001974"/>
    </source>
</evidence>
<comment type="cofactor">
    <cofactor evidence="1">
        <name>FAD</name>
        <dbReference type="ChEBI" id="CHEBI:57692"/>
    </cofactor>
</comment>
<name>A0ABM8WW57_9BURK</name>
<feature type="domain" description="Glucose-methanol-choline oxidoreductase N-terminal" evidence="7">
    <location>
        <begin position="116"/>
        <end position="139"/>
    </location>
</feature>
<dbReference type="Pfam" id="PF00732">
    <property type="entry name" value="GMC_oxred_N"/>
    <property type="match status" value="1"/>
</dbReference>
<dbReference type="Gene3D" id="3.30.560.10">
    <property type="entry name" value="Glucose Oxidase, domain 3"/>
    <property type="match status" value="1"/>
</dbReference>
<dbReference type="InterPro" id="IPR007867">
    <property type="entry name" value="GMC_OxRtase_C"/>
</dbReference>